<comment type="subcellular location">
    <subcellularLocation>
        <location evidence="4">Cytoplasm</location>
    </subcellularLocation>
</comment>
<keyword evidence="6" id="KW-1185">Reference proteome</keyword>
<dbReference type="Pfam" id="PF02599">
    <property type="entry name" value="CsrA"/>
    <property type="match status" value="1"/>
</dbReference>
<keyword evidence="3 4" id="KW-0694">RNA-binding</keyword>
<dbReference type="GO" id="GO:1902208">
    <property type="term" value="P:regulation of bacterial-type flagellum assembly"/>
    <property type="evidence" value="ECO:0007669"/>
    <property type="project" value="UniProtKB-UniRule"/>
</dbReference>
<dbReference type="EMBL" id="SJPY01000005">
    <property type="protein sequence ID" value="TWU39966.1"/>
    <property type="molecule type" value="Genomic_DNA"/>
</dbReference>
<keyword evidence="1 4" id="KW-0963">Cytoplasm</keyword>
<accession>A0A5C6DY22</accession>
<dbReference type="GO" id="GO:0006109">
    <property type="term" value="P:regulation of carbohydrate metabolic process"/>
    <property type="evidence" value="ECO:0007669"/>
    <property type="project" value="InterPro"/>
</dbReference>
<keyword evidence="4" id="KW-0678">Repressor</keyword>
<keyword evidence="4" id="KW-1005">Bacterial flagellum biogenesis</keyword>
<evidence type="ECO:0000313" key="6">
    <source>
        <dbReference type="Proteomes" id="UP000315471"/>
    </source>
</evidence>
<keyword evidence="2 4" id="KW-0810">Translation regulation</keyword>
<dbReference type="RefSeq" id="WP_146600619.1">
    <property type="nucleotide sequence ID" value="NZ_SJPY01000005.1"/>
</dbReference>
<dbReference type="AlphaFoldDB" id="A0A5C6DY22"/>
<evidence type="ECO:0000256" key="3">
    <source>
        <dbReference type="ARBA" id="ARBA00022884"/>
    </source>
</evidence>
<dbReference type="GO" id="GO:0006402">
    <property type="term" value="P:mRNA catabolic process"/>
    <property type="evidence" value="ECO:0007669"/>
    <property type="project" value="InterPro"/>
</dbReference>
<evidence type="ECO:0000256" key="2">
    <source>
        <dbReference type="ARBA" id="ARBA00022845"/>
    </source>
</evidence>
<dbReference type="GO" id="GO:0044781">
    <property type="term" value="P:bacterial-type flagellum organization"/>
    <property type="evidence" value="ECO:0007669"/>
    <property type="project" value="UniProtKB-KW"/>
</dbReference>
<dbReference type="InterPro" id="IPR003751">
    <property type="entry name" value="CsrA"/>
</dbReference>
<dbReference type="InterPro" id="IPR036107">
    <property type="entry name" value="CsrA_sf"/>
</dbReference>
<comment type="function">
    <text evidence="4">A translational regulator that binds mRNA to regulate translation initiation and/or mRNA stability. Usually binds in the 5'-UTR at or near the Shine-Dalgarno sequence preventing ribosome-binding, thus repressing translation. Its main target seems to be the major flagellin gene, while its function is anatagonized by FliW.</text>
</comment>
<proteinExistence type="inferred from homology"/>
<comment type="similarity">
    <text evidence="4">Belongs to the CsrA/RsmA family.</text>
</comment>
<evidence type="ECO:0000256" key="1">
    <source>
        <dbReference type="ARBA" id="ARBA00022490"/>
    </source>
</evidence>
<evidence type="ECO:0000256" key="4">
    <source>
        <dbReference type="HAMAP-Rule" id="MF_00167"/>
    </source>
</evidence>
<dbReference type="SUPFAM" id="SSF117130">
    <property type="entry name" value="CsrA-like"/>
    <property type="match status" value="1"/>
</dbReference>
<dbReference type="Gene3D" id="2.60.40.4380">
    <property type="entry name" value="Translational regulator CsrA"/>
    <property type="match status" value="1"/>
</dbReference>
<name>A0A5C6DY22_9BACT</name>
<dbReference type="OrthoDB" id="289081at2"/>
<comment type="subunit">
    <text evidence="4">Homodimer; the beta-strands of each monomer intercalate to form a hydrophobic core, while the alpha-helices form wings that extend away from the core.</text>
</comment>
<sequence length="75" mass="8274">MLVLSRKVGERITIGDDVQIIITRFAGGRVSLGIDAPKHVAVRRHELESRPMDRQTERFAVGISGVGHQDSRLPA</sequence>
<organism evidence="5 6">
    <name type="scientific">Novipirellula aureliae</name>
    <dbReference type="NCBI Taxonomy" id="2527966"/>
    <lineage>
        <taxon>Bacteria</taxon>
        <taxon>Pseudomonadati</taxon>
        <taxon>Planctomycetota</taxon>
        <taxon>Planctomycetia</taxon>
        <taxon>Pirellulales</taxon>
        <taxon>Pirellulaceae</taxon>
        <taxon>Novipirellula</taxon>
    </lineage>
</organism>
<dbReference type="HAMAP" id="MF_00167">
    <property type="entry name" value="CsrA"/>
    <property type="match status" value="1"/>
</dbReference>
<dbReference type="GO" id="GO:0048027">
    <property type="term" value="F:mRNA 5'-UTR binding"/>
    <property type="evidence" value="ECO:0007669"/>
    <property type="project" value="UniProtKB-UniRule"/>
</dbReference>
<protein>
    <recommendedName>
        <fullName evidence="4">Translational regulator CsrA</fullName>
    </recommendedName>
</protein>
<dbReference type="PANTHER" id="PTHR34984:SF1">
    <property type="entry name" value="CARBON STORAGE REGULATOR"/>
    <property type="match status" value="1"/>
</dbReference>
<comment type="caution">
    <text evidence="5">The sequence shown here is derived from an EMBL/GenBank/DDBJ whole genome shotgun (WGS) entry which is preliminary data.</text>
</comment>
<evidence type="ECO:0000313" key="5">
    <source>
        <dbReference type="EMBL" id="TWU39966.1"/>
    </source>
</evidence>
<dbReference type="Proteomes" id="UP000315471">
    <property type="component" value="Unassembled WGS sequence"/>
</dbReference>
<dbReference type="GO" id="GO:0005829">
    <property type="term" value="C:cytosol"/>
    <property type="evidence" value="ECO:0007669"/>
    <property type="project" value="TreeGrafter"/>
</dbReference>
<dbReference type="PANTHER" id="PTHR34984">
    <property type="entry name" value="CARBON STORAGE REGULATOR"/>
    <property type="match status" value="1"/>
</dbReference>
<reference evidence="5 6" key="1">
    <citation type="submission" date="2019-02" db="EMBL/GenBank/DDBJ databases">
        <title>Deep-cultivation of Planctomycetes and their phenomic and genomic characterization uncovers novel biology.</title>
        <authorList>
            <person name="Wiegand S."/>
            <person name="Jogler M."/>
            <person name="Boedeker C."/>
            <person name="Pinto D."/>
            <person name="Vollmers J."/>
            <person name="Rivas-Marin E."/>
            <person name="Kohn T."/>
            <person name="Peeters S.H."/>
            <person name="Heuer A."/>
            <person name="Rast P."/>
            <person name="Oberbeckmann S."/>
            <person name="Bunk B."/>
            <person name="Jeske O."/>
            <person name="Meyerdierks A."/>
            <person name="Storesund J.E."/>
            <person name="Kallscheuer N."/>
            <person name="Luecker S."/>
            <person name="Lage O.M."/>
            <person name="Pohl T."/>
            <person name="Merkel B.J."/>
            <person name="Hornburger P."/>
            <person name="Mueller R.-W."/>
            <person name="Bruemmer F."/>
            <person name="Labrenz M."/>
            <person name="Spormann A.M."/>
            <person name="Op Den Camp H."/>
            <person name="Overmann J."/>
            <person name="Amann R."/>
            <person name="Jetten M.S.M."/>
            <person name="Mascher T."/>
            <person name="Medema M.H."/>
            <person name="Devos D.P."/>
            <person name="Kaster A.-K."/>
            <person name="Ovreas L."/>
            <person name="Rohde M."/>
            <person name="Galperin M.Y."/>
            <person name="Jogler C."/>
        </authorList>
    </citation>
    <scope>NUCLEOTIDE SEQUENCE [LARGE SCALE GENOMIC DNA]</scope>
    <source>
        <strain evidence="5 6">Q31b</strain>
    </source>
</reference>
<gene>
    <name evidence="4" type="primary">csrA</name>
    <name evidence="5" type="ORF">Q31b_32820</name>
</gene>
<dbReference type="GO" id="GO:0045947">
    <property type="term" value="P:negative regulation of translational initiation"/>
    <property type="evidence" value="ECO:0007669"/>
    <property type="project" value="UniProtKB-UniRule"/>
</dbReference>